<keyword evidence="5" id="KW-0645">Protease</keyword>
<dbReference type="Gene3D" id="1.25.50.20">
    <property type="match status" value="1"/>
</dbReference>
<dbReference type="GO" id="GO:0070006">
    <property type="term" value="F:metalloaminopeptidase activity"/>
    <property type="evidence" value="ECO:0007669"/>
    <property type="project" value="TreeGrafter"/>
</dbReference>
<name>A0A3L8DVF7_OOCBI</name>
<evidence type="ECO:0000259" key="13">
    <source>
        <dbReference type="Pfam" id="PF17900"/>
    </source>
</evidence>
<dbReference type="InterPro" id="IPR042097">
    <property type="entry name" value="Aminopeptidase_N-like_N_sf"/>
</dbReference>
<gene>
    <name evidence="14" type="ORF">DMN91_004494</name>
</gene>
<dbReference type="Pfam" id="PF17900">
    <property type="entry name" value="Peptidase_M1_N"/>
    <property type="match status" value="1"/>
</dbReference>
<dbReference type="InterPro" id="IPR027268">
    <property type="entry name" value="Peptidase_M4/M1_CTD_sf"/>
</dbReference>
<feature type="domain" description="Peptidase M1 membrane alanine aminopeptidase" evidence="12">
    <location>
        <begin position="265"/>
        <end position="450"/>
    </location>
</feature>
<sequence length="808" mass="94692">MSKYLVVLLLSSSLTFIVGLSSKSQLESESGHAPYNRFTYHLPNDVVPLFYEIDLIVSLHNENLIVRGDSTIKIEVYNETKVISLHYVGYIRNVMIISEIGTPVSVPSKSYIKETETVDLHFENVISPGRYKLVIQYISKSLKSLFKIPYFTNTTESWFIYTVFQPYGARYVFPCWDEPAIEAAFAVKARYQTDDTTDPEAEDWDESKHQLSSFHSLETSKLHIYHVEITLYPSEICLDLRYVPKIKSVIWCREHMNPLFQVAYNTTRSVMKSLSEYTMSQKQLNLDYKVIPGIRKDSIGNWKILIYREGAISYDKDLDPIAQQMEITRLITRTIANLWFHSMVSPFRWKHFWLNEALAAFFQTKVLKDDMLELFLVQTLHESLYLDTNDGEINDNFEMIPLENYMSLEDTLRFSFTISLKAPAIFYMLEHMINPHVFREGLASYFVIHNPNIKIFAAPAIIRMLQYISSKDIYQFIKIIREYFKVHQLQTVTANDLWAIIDKDNSSKLRDHTNPTYNIPNLKKLMHTWIKEMHYPVLKVIRNYHNNMVMMLQENHNILDRNQWWIPVTYTTQTELEFTDILPKLWLQPGVQNLIIEETVQKNEWIIANLQQAAPVILYMLENIVTYDVFRVGIIRYLSEYIPGWKEWIYCNGLKTASRITWLKFFNIHAQSLKSVDNVLRILSCSGGVTSSNFQYNMQLSNNLTTREECINILYYVVATYEQNGLDTTLANLKDHILYCTFTPHDMIKVLTVIINRSYLEFQFSKVKEFVKNNINAISATIQHAIKVRQNYVKHYRTTFLVLSKGHI</sequence>
<dbReference type="Gene3D" id="1.10.390.10">
    <property type="entry name" value="Neutral Protease Domain 2"/>
    <property type="match status" value="2"/>
</dbReference>
<keyword evidence="9" id="KW-0482">Metalloprotease</keyword>
<evidence type="ECO:0000256" key="11">
    <source>
        <dbReference type="SAM" id="SignalP"/>
    </source>
</evidence>
<dbReference type="Gene3D" id="2.60.40.1730">
    <property type="entry name" value="tricorn interacting facor f3 domain"/>
    <property type="match status" value="1"/>
</dbReference>
<dbReference type="Proteomes" id="UP000279307">
    <property type="component" value="Chromosome 4"/>
</dbReference>
<dbReference type="GO" id="GO:0005615">
    <property type="term" value="C:extracellular space"/>
    <property type="evidence" value="ECO:0007669"/>
    <property type="project" value="TreeGrafter"/>
</dbReference>
<dbReference type="AlphaFoldDB" id="A0A3L8DVF7"/>
<organism evidence="14 15">
    <name type="scientific">Ooceraea biroi</name>
    <name type="common">Clonal raider ant</name>
    <name type="synonym">Cerapachys biroi</name>
    <dbReference type="NCBI Taxonomy" id="2015173"/>
    <lineage>
        <taxon>Eukaryota</taxon>
        <taxon>Metazoa</taxon>
        <taxon>Ecdysozoa</taxon>
        <taxon>Arthropoda</taxon>
        <taxon>Hexapoda</taxon>
        <taxon>Insecta</taxon>
        <taxon>Pterygota</taxon>
        <taxon>Neoptera</taxon>
        <taxon>Endopterygota</taxon>
        <taxon>Hymenoptera</taxon>
        <taxon>Apocrita</taxon>
        <taxon>Aculeata</taxon>
        <taxon>Formicoidea</taxon>
        <taxon>Formicidae</taxon>
        <taxon>Dorylinae</taxon>
        <taxon>Ooceraea</taxon>
    </lineage>
</organism>
<proteinExistence type="inferred from homology"/>
<evidence type="ECO:0000256" key="10">
    <source>
        <dbReference type="ARBA" id="ARBA00023288"/>
    </source>
</evidence>
<keyword evidence="4" id="KW-0336">GPI-anchor</keyword>
<reference evidence="14 15" key="1">
    <citation type="journal article" date="2018" name="Genome Res.">
        <title>The genomic architecture and molecular evolution of ant odorant receptors.</title>
        <authorList>
            <person name="McKenzie S.K."/>
            <person name="Kronauer D.J.C."/>
        </authorList>
    </citation>
    <scope>NUCLEOTIDE SEQUENCE [LARGE SCALE GENOMIC DNA]</scope>
    <source>
        <strain evidence="14">Clonal line C1</strain>
    </source>
</reference>
<dbReference type="GO" id="GO:0005886">
    <property type="term" value="C:plasma membrane"/>
    <property type="evidence" value="ECO:0007669"/>
    <property type="project" value="UniProtKB-SubCell"/>
</dbReference>
<keyword evidence="4" id="KW-0472">Membrane</keyword>
<evidence type="ECO:0000256" key="2">
    <source>
        <dbReference type="ARBA" id="ARBA00004609"/>
    </source>
</evidence>
<dbReference type="GO" id="GO:0008270">
    <property type="term" value="F:zinc ion binding"/>
    <property type="evidence" value="ECO:0007669"/>
    <property type="project" value="InterPro"/>
</dbReference>
<evidence type="ECO:0000259" key="12">
    <source>
        <dbReference type="Pfam" id="PF01433"/>
    </source>
</evidence>
<accession>A0A3L8DVF7</accession>
<dbReference type="InterPro" id="IPR050344">
    <property type="entry name" value="Peptidase_M1_aminopeptidases"/>
</dbReference>
<comment type="cofactor">
    <cofactor evidence="1">
        <name>Zn(2+)</name>
        <dbReference type="ChEBI" id="CHEBI:29105"/>
    </cofactor>
</comment>
<dbReference type="Gene3D" id="2.60.40.1910">
    <property type="match status" value="1"/>
</dbReference>
<dbReference type="SUPFAM" id="SSF63737">
    <property type="entry name" value="Leukotriene A4 hydrolase N-terminal domain"/>
    <property type="match status" value="1"/>
</dbReference>
<dbReference type="OrthoDB" id="7554891at2759"/>
<dbReference type="GO" id="GO:0098552">
    <property type="term" value="C:side of membrane"/>
    <property type="evidence" value="ECO:0007669"/>
    <property type="project" value="UniProtKB-KW"/>
</dbReference>
<keyword evidence="6" id="KW-0479">Metal-binding</keyword>
<comment type="caution">
    <text evidence="14">The sequence shown here is derived from an EMBL/GenBank/DDBJ whole genome shotgun (WGS) entry which is preliminary data.</text>
</comment>
<keyword evidence="10" id="KW-0449">Lipoprotein</keyword>
<keyword evidence="4" id="KW-0325">Glycoprotein</keyword>
<dbReference type="GO" id="GO:0043171">
    <property type="term" value="P:peptide catabolic process"/>
    <property type="evidence" value="ECO:0007669"/>
    <property type="project" value="TreeGrafter"/>
</dbReference>
<evidence type="ECO:0000256" key="1">
    <source>
        <dbReference type="ARBA" id="ARBA00001947"/>
    </source>
</evidence>
<evidence type="ECO:0000256" key="5">
    <source>
        <dbReference type="ARBA" id="ARBA00022670"/>
    </source>
</evidence>
<dbReference type="Pfam" id="PF01433">
    <property type="entry name" value="Peptidase_M1"/>
    <property type="match status" value="1"/>
</dbReference>
<feature type="chain" id="PRO_5018174491" evidence="11">
    <location>
        <begin position="20"/>
        <end position="808"/>
    </location>
</feature>
<keyword evidence="11" id="KW-0732">Signal</keyword>
<comment type="similarity">
    <text evidence="3">Belongs to the peptidase M1 family.</text>
</comment>
<evidence type="ECO:0000313" key="15">
    <source>
        <dbReference type="Proteomes" id="UP000279307"/>
    </source>
</evidence>
<evidence type="ECO:0000256" key="9">
    <source>
        <dbReference type="ARBA" id="ARBA00023049"/>
    </source>
</evidence>
<dbReference type="InterPro" id="IPR014782">
    <property type="entry name" value="Peptidase_M1_dom"/>
</dbReference>
<dbReference type="PRINTS" id="PR00756">
    <property type="entry name" value="ALADIPTASE"/>
</dbReference>
<dbReference type="GO" id="GO:0006508">
    <property type="term" value="P:proteolysis"/>
    <property type="evidence" value="ECO:0007669"/>
    <property type="project" value="UniProtKB-KW"/>
</dbReference>
<dbReference type="GO" id="GO:0005737">
    <property type="term" value="C:cytoplasm"/>
    <property type="evidence" value="ECO:0007669"/>
    <property type="project" value="TreeGrafter"/>
</dbReference>
<dbReference type="InterPro" id="IPR045357">
    <property type="entry name" value="Aminopeptidase_N-like_N"/>
</dbReference>
<evidence type="ECO:0000256" key="4">
    <source>
        <dbReference type="ARBA" id="ARBA00022622"/>
    </source>
</evidence>
<dbReference type="PANTHER" id="PTHR11533:SF294">
    <property type="entry name" value="THYROTROPIN-RELEASING HORMONE-DEGRADING ECTOENZYME"/>
    <property type="match status" value="1"/>
</dbReference>
<feature type="domain" description="Aminopeptidase N-like N-terminal" evidence="13">
    <location>
        <begin position="48"/>
        <end position="195"/>
    </location>
</feature>
<dbReference type="EMBL" id="QOIP01000004">
    <property type="protein sequence ID" value="RLU24282.1"/>
    <property type="molecule type" value="Genomic_DNA"/>
</dbReference>
<dbReference type="GO" id="GO:0042277">
    <property type="term" value="F:peptide binding"/>
    <property type="evidence" value="ECO:0007669"/>
    <property type="project" value="TreeGrafter"/>
</dbReference>
<keyword evidence="8" id="KW-0862">Zinc</keyword>
<evidence type="ECO:0000256" key="8">
    <source>
        <dbReference type="ARBA" id="ARBA00022833"/>
    </source>
</evidence>
<comment type="subcellular location">
    <subcellularLocation>
        <location evidence="2">Cell membrane</location>
        <topology evidence="2">Lipid-anchor</topology>
        <topology evidence="2">GPI-anchor</topology>
    </subcellularLocation>
</comment>
<keyword evidence="7" id="KW-0378">Hydrolase</keyword>
<protein>
    <submittedName>
        <fullName evidence="14">Uncharacterized protein</fullName>
    </submittedName>
</protein>
<evidence type="ECO:0000313" key="14">
    <source>
        <dbReference type="EMBL" id="RLU24282.1"/>
    </source>
</evidence>
<dbReference type="InterPro" id="IPR001930">
    <property type="entry name" value="Peptidase_M1"/>
</dbReference>
<feature type="signal peptide" evidence="11">
    <location>
        <begin position="1"/>
        <end position="19"/>
    </location>
</feature>
<dbReference type="PANTHER" id="PTHR11533">
    <property type="entry name" value="PROTEASE M1 ZINC METALLOPROTEASE"/>
    <property type="match status" value="1"/>
</dbReference>
<evidence type="ECO:0000256" key="7">
    <source>
        <dbReference type="ARBA" id="ARBA00022801"/>
    </source>
</evidence>
<evidence type="ECO:0000256" key="6">
    <source>
        <dbReference type="ARBA" id="ARBA00022723"/>
    </source>
</evidence>
<dbReference type="SUPFAM" id="SSF55486">
    <property type="entry name" value="Metalloproteases ('zincins'), catalytic domain"/>
    <property type="match status" value="1"/>
</dbReference>
<evidence type="ECO:0000256" key="3">
    <source>
        <dbReference type="ARBA" id="ARBA00010136"/>
    </source>
</evidence>